<dbReference type="EC" id="2.4.1.187" evidence="5"/>
<accession>A0A7W5FMZ2</accession>
<dbReference type="GO" id="GO:0019350">
    <property type="term" value="P:teichoic acid biosynthetic process"/>
    <property type="evidence" value="ECO:0007669"/>
    <property type="project" value="UniProtKB-UniRule"/>
</dbReference>
<dbReference type="Pfam" id="PF03808">
    <property type="entry name" value="Glyco_tran_WecG"/>
    <property type="match status" value="1"/>
</dbReference>
<comment type="function">
    <text evidence="5">Catalyzes the conversion of GlcNAc-PP-undecaprenol into ManNAc-GlcNAc-PP-undecaprenol, the first committed lipid intermediate in the de novo synthesis of teichoic acid.</text>
</comment>
<reference evidence="6 7" key="1">
    <citation type="submission" date="2020-08" db="EMBL/GenBank/DDBJ databases">
        <title>Genomic Encyclopedia of Type Strains, Phase III (KMG-III): the genomes of soil and plant-associated and newly described type strains.</title>
        <authorList>
            <person name="Whitman W."/>
        </authorList>
    </citation>
    <scope>NUCLEOTIDE SEQUENCE [LARGE SCALE GENOMIC DNA]</scope>
    <source>
        <strain evidence="6 7">CECT 5862</strain>
    </source>
</reference>
<dbReference type="GO" id="GO:0071555">
    <property type="term" value="P:cell wall organization"/>
    <property type="evidence" value="ECO:0007669"/>
    <property type="project" value="UniProtKB-KW"/>
</dbReference>
<name>A0A7W5FMZ2_9BACL</name>
<evidence type="ECO:0000256" key="5">
    <source>
        <dbReference type="HAMAP-Rule" id="MF_02070"/>
    </source>
</evidence>
<comment type="similarity">
    <text evidence="5">Belongs to the glycosyltransferase 26 family. TagA/TarA subfamily.</text>
</comment>
<proteinExistence type="inferred from homology"/>
<evidence type="ECO:0000313" key="6">
    <source>
        <dbReference type="EMBL" id="MBB3110519.1"/>
    </source>
</evidence>
<keyword evidence="4 5" id="KW-0961">Cell wall biogenesis/degradation</keyword>
<gene>
    <name evidence="6" type="ORF">FHS18_002586</name>
</gene>
<dbReference type="CDD" id="cd06533">
    <property type="entry name" value="Glyco_transf_WecG_TagA"/>
    <property type="match status" value="1"/>
</dbReference>
<dbReference type="PANTHER" id="PTHR34136:SF1">
    <property type="entry name" value="UDP-N-ACETYL-D-MANNOSAMINURONIC ACID TRANSFERASE"/>
    <property type="match status" value="1"/>
</dbReference>
<dbReference type="GO" id="GO:0047244">
    <property type="term" value="F:N-acetylglucosaminyldiphosphoundecaprenol N-acetyl-beta-D-mannosaminyltransferase activity"/>
    <property type="evidence" value="ECO:0007669"/>
    <property type="project" value="UniProtKB-UniRule"/>
</dbReference>
<dbReference type="NCBIfam" id="TIGR00696">
    <property type="entry name" value="wecG_tagA_cpsF"/>
    <property type="match status" value="1"/>
</dbReference>
<dbReference type="InterPro" id="IPR004629">
    <property type="entry name" value="WecG_TagA_CpsF"/>
</dbReference>
<keyword evidence="3 5" id="KW-0777">Teichoic acid biosynthesis</keyword>
<evidence type="ECO:0000256" key="3">
    <source>
        <dbReference type="ARBA" id="ARBA00022944"/>
    </source>
</evidence>
<keyword evidence="7" id="KW-1185">Reference proteome</keyword>
<dbReference type="UniPathway" id="UPA00632"/>
<sequence>MSQSTTLRPTEAAASAQSAPMNVPTVRIYGIEFSKLNMKDTIRQLMQRIEKRQLTHIITGNPIMVMAALESPVFDQAMRSAELVVPDGTGVVWAASRVGHPVAERVAGYDLMHELFRLGQERGWRVFLLGSSQDVIEATAKRVSEQYPGLIIAGYRNGYFGADQDAEVVAEVHAAQADLLFVARSVDTQEPWIAKHKQALGVPIMMGVGGSFDVIAGVVKRAPKLFQRLRLEWFYRLMKQPTRAARMLVLPKFALKVMRDKEKVLKYH</sequence>
<comment type="pathway">
    <text evidence="5">Cell wall biogenesis; teichoic acid biosynthesis.</text>
</comment>
<evidence type="ECO:0000256" key="1">
    <source>
        <dbReference type="ARBA" id="ARBA00022676"/>
    </source>
</evidence>
<evidence type="ECO:0000256" key="2">
    <source>
        <dbReference type="ARBA" id="ARBA00022679"/>
    </source>
</evidence>
<dbReference type="EMBL" id="JACHXK010000005">
    <property type="protein sequence ID" value="MBB3110519.1"/>
    <property type="molecule type" value="Genomic_DNA"/>
</dbReference>
<keyword evidence="2 5" id="KW-0808">Transferase</keyword>
<dbReference type="Proteomes" id="UP000570361">
    <property type="component" value="Unassembled WGS sequence"/>
</dbReference>
<evidence type="ECO:0000256" key="4">
    <source>
        <dbReference type="ARBA" id="ARBA00023316"/>
    </source>
</evidence>
<organism evidence="6 7">
    <name type="scientific">Paenibacillus phyllosphaerae</name>
    <dbReference type="NCBI Taxonomy" id="274593"/>
    <lineage>
        <taxon>Bacteria</taxon>
        <taxon>Bacillati</taxon>
        <taxon>Bacillota</taxon>
        <taxon>Bacilli</taxon>
        <taxon>Bacillales</taxon>
        <taxon>Paenibacillaceae</taxon>
        <taxon>Paenibacillus</taxon>
    </lineage>
</organism>
<dbReference type="PANTHER" id="PTHR34136">
    <property type="match status" value="1"/>
</dbReference>
<comment type="caution">
    <text evidence="6">The sequence shown here is derived from an EMBL/GenBank/DDBJ whole genome shotgun (WGS) entry which is preliminary data.</text>
</comment>
<evidence type="ECO:0000313" key="7">
    <source>
        <dbReference type="Proteomes" id="UP000570361"/>
    </source>
</evidence>
<dbReference type="AlphaFoldDB" id="A0A7W5FMZ2"/>
<dbReference type="HAMAP" id="MF_02070">
    <property type="entry name" value="TagA_TarA"/>
    <property type="match status" value="1"/>
</dbReference>
<comment type="catalytic activity">
    <reaction evidence="5">
        <text>UDP-N-acetyl-alpha-D-mannosamine + N-acetyl-alpha-D-glucosaminyl-di-trans,octa-cis-undecaprenyl diphosphate = N-acetyl-beta-D-mannosaminyl-(1-&gt;4)-N-acetyl-alpha-D-glucosaminyl di-trans,octa-cis-undecaprenyl diphosphate + UDP + H(+)</text>
        <dbReference type="Rhea" id="RHEA:16053"/>
        <dbReference type="ChEBI" id="CHEBI:15378"/>
        <dbReference type="ChEBI" id="CHEBI:58223"/>
        <dbReference type="ChEBI" id="CHEBI:62959"/>
        <dbReference type="ChEBI" id="CHEBI:68623"/>
        <dbReference type="ChEBI" id="CHEBI:132210"/>
        <dbReference type="EC" id="2.4.1.187"/>
    </reaction>
</comment>
<protein>
    <recommendedName>
        <fullName evidence="5">N-acetylglucosaminyldiphosphoundecaprenol N-acetyl-beta-D-mannosaminyltransferase</fullName>
        <ecNumber evidence="5">2.4.1.187</ecNumber>
    </recommendedName>
    <alternativeName>
        <fullName evidence="5">N-acetylmannosaminyltransferase</fullName>
    </alternativeName>
    <alternativeName>
        <fullName evidence="5">UDP-N-acetylmannosamine transferase</fullName>
    </alternativeName>
    <alternativeName>
        <fullName evidence="5">UDP-N-acetylmannosamine:N-acetylglucosaminyl pyrophosphorylundecaprenol N-acetylmannosaminyltransferase</fullName>
    </alternativeName>
</protein>
<dbReference type="InterPro" id="IPR034714">
    <property type="entry name" value="TagA_TarA"/>
</dbReference>
<keyword evidence="1 5" id="KW-0328">Glycosyltransferase</keyword>